<keyword evidence="6" id="KW-1185">Reference proteome</keyword>
<dbReference type="Gene3D" id="3.40.800.10">
    <property type="entry name" value="Ureohydrolase domain"/>
    <property type="match status" value="1"/>
</dbReference>
<evidence type="ECO:0000256" key="1">
    <source>
        <dbReference type="ARBA" id="ARBA00009227"/>
    </source>
</evidence>
<dbReference type="EMBL" id="JARHUD010000006">
    <property type="protein sequence ID" value="MDF2096554.1"/>
    <property type="molecule type" value="Genomic_DNA"/>
</dbReference>
<keyword evidence="2" id="KW-0479">Metal-binding</keyword>
<dbReference type="InterPro" id="IPR005925">
    <property type="entry name" value="Agmatinase-rel"/>
</dbReference>
<evidence type="ECO:0000313" key="6">
    <source>
        <dbReference type="Proteomes" id="UP001215503"/>
    </source>
</evidence>
<dbReference type="Proteomes" id="UP001215503">
    <property type="component" value="Unassembled WGS sequence"/>
</dbReference>
<reference evidence="5 6" key="1">
    <citation type="submission" date="2023-03" db="EMBL/GenBank/DDBJ databases">
        <title>Fodinicurvata sp. CAU 1616 isolated from sea sendiment.</title>
        <authorList>
            <person name="Kim W."/>
        </authorList>
    </citation>
    <scope>NUCLEOTIDE SEQUENCE [LARGE SCALE GENOMIC DNA]</scope>
    <source>
        <strain evidence="5 6">CAU 1616</strain>
    </source>
</reference>
<protein>
    <submittedName>
        <fullName evidence="5">Agmatinase</fullName>
        <ecNumber evidence="5">3.5.3.11</ecNumber>
    </submittedName>
</protein>
<keyword evidence="3 4" id="KW-0378">Hydrolase</keyword>
<name>A0ABT5YNU6_9PROT</name>
<gene>
    <name evidence="5" type="primary">speB</name>
    <name evidence="5" type="ORF">P2G67_11250</name>
</gene>
<proteinExistence type="inferred from homology"/>
<comment type="caution">
    <text evidence="5">The sequence shown here is derived from an EMBL/GenBank/DDBJ whole genome shotgun (WGS) entry which is preliminary data.</text>
</comment>
<evidence type="ECO:0000313" key="5">
    <source>
        <dbReference type="EMBL" id="MDF2096554.1"/>
    </source>
</evidence>
<dbReference type="PANTHER" id="PTHR11358:SF26">
    <property type="entry name" value="GUANIDINO ACID HYDROLASE, MITOCHONDRIAL"/>
    <property type="match status" value="1"/>
</dbReference>
<dbReference type="InterPro" id="IPR006035">
    <property type="entry name" value="Ureohydrolase"/>
</dbReference>
<evidence type="ECO:0000256" key="4">
    <source>
        <dbReference type="RuleBase" id="RU003684"/>
    </source>
</evidence>
<evidence type="ECO:0000256" key="3">
    <source>
        <dbReference type="ARBA" id="ARBA00022801"/>
    </source>
</evidence>
<sequence length="321" mass="34280">MAKRQAGDQAFVATENKGAVQEHTFAGALSFLRRRYSKDLSDVDLAVMGVPFDLATTNRPGARFGPQAVRAASAIMAWARPHGLPFDPRDLLSIVDTGDCVFDPFHPATVPDAIEAAARRVLDAGAALLSIGGDHFISYPLLKAHAAKHGPLALLHFDAHSDTWTGEEDDINHGTMFWHAQREGLIDPACSVQVGIRTYNAETHGFTILDAPWVHRHGIDDVIARIRETLGNRKIYLTFDIDGLDPAFAPGTGTPVVGGLSTAQALGILRGLQGLNFVGFDVVEVAPAYDSAQITALAAAQIGFEFLALYATRPGGPQAPA</sequence>
<dbReference type="InterPro" id="IPR020855">
    <property type="entry name" value="Ureohydrolase_Mn_BS"/>
</dbReference>
<dbReference type="GO" id="GO:0008783">
    <property type="term" value="F:agmatinase activity"/>
    <property type="evidence" value="ECO:0007669"/>
    <property type="project" value="UniProtKB-EC"/>
</dbReference>
<dbReference type="NCBIfam" id="TIGR01230">
    <property type="entry name" value="agmatinase"/>
    <property type="match status" value="1"/>
</dbReference>
<dbReference type="PROSITE" id="PS51409">
    <property type="entry name" value="ARGINASE_2"/>
    <property type="match status" value="1"/>
</dbReference>
<dbReference type="PROSITE" id="PS01053">
    <property type="entry name" value="ARGINASE_1"/>
    <property type="match status" value="1"/>
</dbReference>
<dbReference type="CDD" id="cd11592">
    <property type="entry name" value="Agmatinase_PAH"/>
    <property type="match status" value="1"/>
</dbReference>
<comment type="similarity">
    <text evidence="1">Belongs to the arginase family. Agmatinase subfamily.</text>
</comment>
<dbReference type="EC" id="3.5.3.11" evidence="5"/>
<dbReference type="PIRSF" id="PIRSF036979">
    <property type="entry name" value="Arginase"/>
    <property type="match status" value="1"/>
</dbReference>
<dbReference type="RefSeq" id="WP_275823096.1">
    <property type="nucleotide sequence ID" value="NZ_JARHUD010000006.1"/>
</dbReference>
<dbReference type="PANTHER" id="PTHR11358">
    <property type="entry name" value="ARGINASE/AGMATINASE"/>
    <property type="match status" value="1"/>
</dbReference>
<accession>A0ABT5YNU6</accession>
<dbReference type="InterPro" id="IPR023696">
    <property type="entry name" value="Ureohydrolase_dom_sf"/>
</dbReference>
<dbReference type="NCBIfam" id="NF002564">
    <property type="entry name" value="PRK02190.1"/>
    <property type="match status" value="1"/>
</dbReference>
<evidence type="ECO:0000256" key="2">
    <source>
        <dbReference type="ARBA" id="ARBA00022723"/>
    </source>
</evidence>
<dbReference type="SUPFAM" id="SSF52768">
    <property type="entry name" value="Arginase/deacetylase"/>
    <property type="match status" value="1"/>
</dbReference>
<dbReference type="Pfam" id="PF00491">
    <property type="entry name" value="Arginase"/>
    <property type="match status" value="1"/>
</dbReference>
<organism evidence="5 6">
    <name type="scientific">Aquibaculum arenosum</name>
    <dbReference type="NCBI Taxonomy" id="3032591"/>
    <lineage>
        <taxon>Bacteria</taxon>
        <taxon>Pseudomonadati</taxon>
        <taxon>Pseudomonadota</taxon>
        <taxon>Alphaproteobacteria</taxon>
        <taxon>Rhodospirillales</taxon>
        <taxon>Rhodovibrionaceae</taxon>
        <taxon>Aquibaculum</taxon>
    </lineage>
</organism>